<sequence length="167" mass="19158">MAADTIFSITQIEVALAQYFGYRANVIVPKVSWGLLNHEADLLIMNKTGYLTEIEIKRSWADFLADFRKKHTHDDSKVSWLYYAVPKSIVDKCKAKLEEVDPNKKWGLIEYGGDSYGECWPNTIYLPSNSTRHNPAKKLSLEEQFKLARLGAMRTWSIKEKIISNGK</sequence>
<name>A0AC61RMI2_9BACT</name>
<gene>
    <name evidence="1" type="ORF">E5331_00985</name>
</gene>
<reference evidence="1" key="1">
    <citation type="submission" date="2019-04" db="EMBL/GenBank/DDBJ databases">
        <title>Microbes associate with the intestines of laboratory mice.</title>
        <authorList>
            <person name="Navarre W."/>
            <person name="Wong E."/>
            <person name="Huang K."/>
            <person name="Tropini C."/>
            <person name="Ng K."/>
            <person name="Yu B."/>
        </authorList>
    </citation>
    <scope>NUCLEOTIDE SEQUENCE</scope>
    <source>
        <strain evidence="1">NM04_E33</strain>
    </source>
</reference>
<evidence type="ECO:0000313" key="1">
    <source>
        <dbReference type="EMBL" id="TGY80986.1"/>
    </source>
</evidence>
<evidence type="ECO:0000313" key="2">
    <source>
        <dbReference type="Proteomes" id="UP000306319"/>
    </source>
</evidence>
<proteinExistence type="predicted"/>
<accession>A0AC61RMI2</accession>
<protein>
    <submittedName>
        <fullName evidence="1">Uncharacterized protein</fullName>
    </submittedName>
</protein>
<comment type="caution">
    <text evidence="1">The sequence shown here is derived from an EMBL/GenBank/DDBJ whole genome shotgun (WGS) entry which is preliminary data.</text>
</comment>
<dbReference type="Proteomes" id="UP000306319">
    <property type="component" value="Unassembled WGS sequence"/>
</dbReference>
<organism evidence="1 2">
    <name type="scientific">Lepagella muris</name>
    <dbReference type="NCBI Taxonomy" id="3032870"/>
    <lineage>
        <taxon>Bacteria</taxon>
        <taxon>Pseudomonadati</taxon>
        <taxon>Bacteroidota</taxon>
        <taxon>Bacteroidia</taxon>
        <taxon>Bacteroidales</taxon>
        <taxon>Muribaculaceae</taxon>
        <taxon>Lepagella</taxon>
    </lineage>
</organism>
<dbReference type="EMBL" id="SRYB01000001">
    <property type="protein sequence ID" value="TGY80986.1"/>
    <property type="molecule type" value="Genomic_DNA"/>
</dbReference>
<keyword evidence="2" id="KW-1185">Reference proteome</keyword>